<dbReference type="GO" id="GO:0009288">
    <property type="term" value="C:bacterial-type flagellum"/>
    <property type="evidence" value="ECO:0007669"/>
    <property type="project" value="InterPro"/>
</dbReference>
<comment type="similarity">
    <text evidence="2">Belongs to the FliJ family.</text>
</comment>
<evidence type="ECO:0000256" key="3">
    <source>
        <dbReference type="ARBA" id="ARBA00020392"/>
    </source>
</evidence>
<organism evidence="12 13">
    <name type="scientific">Craterilacuibacter sinensis</name>
    <dbReference type="NCBI Taxonomy" id="2686017"/>
    <lineage>
        <taxon>Bacteria</taxon>
        <taxon>Pseudomonadati</taxon>
        <taxon>Pseudomonadota</taxon>
        <taxon>Betaproteobacteria</taxon>
        <taxon>Neisseriales</taxon>
        <taxon>Neisseriaceae</taxon>
        <taxon>Craterilacuibacter</taxon>
    </lineage>
</organism>
<keyword evidence="5" id="KW-1003">Cell membrane</keyword>
<keyword evidence="8" id="KW-0653">Protein transport</keyword>
<comment type="caution">
    <text evidence="12">The sequence shown here is derived from an EMBL/GenBank/DDBJ whole genome shotgun (WGS) entry which is preliminary data.</text>
</comment>
<name>A0A845BQA7_9NEIS</name>
<keyword evidence="12" id="KW-0282">Flagellum</keyword>
<dbReference type="PIRSF" id="PIRSF019404">
    <property type="entry name" value="FliJ"/>
    <property type="match status" value="1"/>
</dbReference>
<reference evidence="12 13" key="1">
    <citation type="submission" date="2019-12" db="EMBL/GenBank/DDBJ databases">
        <title>Neisseriaceae gen. nov. sp. Genome sequencing and assembly.</title>
        <authorList>
            <person name="Liu Z."/>
            <person name="Li A."/>
        </authorList>
    </citation>
    <scope>NUCLEOTIDE SEQUENCE [LARGE SCALE GENOMIC DNA]</scope>
    <source>
        <strain evidence="12 13">B2N2-7</strain>
    </source>
</reference>
<dbReference type="Gene3D" id="1.10.287.1700">
    <property type="match status" value="1"/>
</dbReference>
<keyword evidence="4" id="KW-0813">Transport</keyword>
<evidence type="ECO:0000313" key="13">
    <source>
        <dbReference type="Proteomes" id="UP000467214"/>
    </source>
</evidence>
<dbReference type="EMBL" id="WSSB01000005">
    <property type="protein sequence ID" value="MXR36621.1"/>
    <property type="molecule type" value="Genomic_DNA"/>
</dbReference>
<dbReference type="Proteomes" id="UP000467214">
    <property type="component" value="Unassembled WGS sequence"/>
</dbReference>
<evidence type="ECO:0000256" key="4">
    <source>
        <dbReference type="ARBA" id="ARBA00022448"/>
    </source>
</evidence>
<dbReference type="GO" id="GO:0006935">
    <property type="term" value="P:chemotaxis"/>
    <property type="evidence" value="ECO:0007669"/>
    <property type="project" value="UniProtKB-KW"/>
</dbReference>
<dbReference type="InterPro" id="IPR018006">
    <property type="entry name" value="Flag_FliJ_proteobac"/>
</dbReference>
<evidence type="ECO:0000256" key="6">
    <source>
        <dbReference type="ARBA" id="ARBA00022500"/>
    </source>
</evidence>
<keyword evidence="13" id="KW-1185">Reference proteome</keyword>
<dbReference type="InterPro" id="IPR053716">
    <property type="entry name" value="Flag_assembly_chemotaxis_eff"/>
</dbReference>
<evidence type="ECO:0000256" key="2">
    <source>
        <dbReference type="ARBA" id="ARBA00010004"/>
    </source>
</evidence>
<dbReference type="Pfam" id="PF02050">
    <property type="entry name" value="FliJ"/>
    <property type="match status" value="1"/>
</dbReference>
<evidence type="ECO:0000256" key="11">
    <source>
        <dbReference type="SAM" id="Coils"/>
    </source>
</evidence>
<dbReference type="RefSeq" id="WP_160795749.1">
    <property type="nucleotide sequence ID" value="NZ_WSSB01000005.1"/>
</dbReference>
<dbReference type="AlphaFoldDB" id="A0A845BQA7"/>
<dbReference type="InterPro" id="IPR012823">
    <property type="entry name" value="Flagell_FliJ"/>
</dbReference>
<dbReference type="PANTHER" id="PTHR38786:SF1">
    <property type="entry name" value="FLAGELLAR FLIJ PROTEIN"/>
    <property type="match status" value="1"/>
</dbReference>
<accession>A0A845BQA7</accession>
<dbReference type="PANTHER" id="PTHR38786">
    <property type="entry name" value="FLAGELLAR FLIJ PROTEIN"/>
    <property type="match status" value="1"/>
</dbReference>
<keyword evidence="7" id="KW-1005">Bacterial flagellum biogenesis</keyword>
<evidence type="ECO:0000256" key="5">
    <source>
        <dbReference type="ARBA" id="ARBA00022475"/>
    </source>
</evidence>
<dbReference type="PRINTS" id="PR01004">
    <property type="entry name" value="FLGFLIJ"/>
</dbReference>
<evidence type="ECO:0000256" key="10">
    <source>
        <dbReference type="ARBA" id="ARBA00023225"/>
    </source>
</evidence>
<dbReference type="GO" id="GO:0044781">
    <property type="term" value="P:bacterial-type flagellum organization"/>
    <property type="evidence" value="ECO:0007669"/>
    <property type="project" value="UniProtKB-KW"/>
</dbReference>
<keyword evidence="12" id="KW-0969">Cilium</keyword>
<evidence type="ECO:0000256" key="9">
    <source>
        <dbReference type="ARBA" id="ARBA00023136"/>
    </source>
</evidence>
<keyword evidence="9" id="KW-0472">Membrane</keyword>
<dbReference type="GO" id="GO:0015031">
    <property type="term" value="P:protein transport"/>
    <property type="evidence" value="ECO:0007669"/>
    <property type="project" value="UniProtKB-KW"/>
</dbReference>
<keyword evidence="10" id="KW-1006">Bacterial flagellum protein export</keyword>
<dbReference type="GO" id="GO:0071973">
    <property type="term" value="P:bacterial-type flagellum-dependent cell motility"/>
    <property type="evidence" value="ECO:0007669"/>
    <property type="project" value="InterPro"/>
</dbReference>
<proteinExistence type="inferred from homology"/>
<evidence type="ECO:0000256" key="8">
    <source>
        <dbReference type="ARBA" id="ARBA00022927"/>
    </source>
</evidence>
<evidence type="ECO:0000256" key="1">
    <source>
        <dbReference type="ARBA" id="ARBA00004413"/>
    </source>
</evidence>
<protein>
    <recommendedName>
        <fullName evidence="3">Flagellar FliJ protein</fullName>
    </recommendedName>
</protein>
<gene>
    <name evidence="12" type="primary">fliJ</name>
    <name evidence="12" type="ORF">GQF02_06525</name>
</gene>
<keyword evidence="12" id="KW-0966">Cell projection</keyword>
<feature type="coiled-coil region" evidence="11">
    <location>
        <begin position="8"/>
        <end position="35"/>
    </location>
</feature>
<dbReference type="InterPro" id="IPR052570">
    <property type="entry name" value="FliJ"/>
</dbReference>
<dbReference type="NCBIfam" id="TIGR02473">
    <property type="entry name" value="flagell_FliJ"/>
    <property type="match status" value="1"/>
</dbReference>
<evidence type="ECO:0000256" key="7">
    <source>
        <dbReference type="ARBA" id="ARBA00022795"/>
    </source>
</evidence>
<dbReference type="GO" id="GO:0003774">
    <property type="term" value="F:cytoskeletal motor activity"/>
    <property type="evidence" value="ECO:0007669"/>
    <property type="project" value="InterPro"/>
</dbReference>
<evidence type="ECO:0000313" key="12">
    <source>
        <dbReference type="EMBL" id="MXR36621.1"/>
    </source>
</evidence>
<dbReference type="GO" id="GO:0005886">
    <property type="term" value="C:plasma membrane"/>
    <property type="evidence" value="ECO:0007669"/>
    <property type="project" value="UniProtKB-SubCell"/>
</dbReference>
<keyword evidence="11" id="KW-0175">Coiled coil</keyword>
<keyword evidence="6" id="KW-0145">Chemotaxis</keyword>
<sequence>MSQFELLVRLTTQSLDTAAERMREAQQRQEGQKSRLAQLDDFIGDYRARLLEQGGRGMGVEQWLDFRVFLNKLDDAREAQQLEVDRATQRYLLAREAWLAERKKLKAYQVLLERQQARQALKAHRAEQKLVDEFAMRKHREKDGSGV</sequence>
<comment type="subcellular location">
    <subcellularLocation>
        <location evidence="1">Cell membrane</location>
        <topology evidence="1">Peripheral membrane protein</topology>
        <orientation evidence="1">Cytoplasmic side</orientation>
    </subcellularLocation>
</comment>